<evidence type="ECO:0000313" key="8">
    <source>
        <dbReference type="EMBL" id="MCZ8510975.1"/>
    </source>
</evidence>
<evidence type="ECO:0000313" key="9">
    <source>
        <dbReference type="Proteomes" id="UP001527882"/>
    </source>
</evidence>
<dbReference type="InterPro" id="IPR000421">
    <property type="entry name" value="FA58C"/>
</dbReference>
<dbReference type="InterPro" id="IPR000933">
    <property type="entry name" value="Glyco_hydro_29"/>
</dbReference>
<dbReference type="Pfam" id="PF01120">
    <property type="entry name" value="Alpha_L_fucos"/>
    <property type="match status" value="1"/>
</dbReference>
<dbReference type="Proteomes" id="UP001527882">
    <property type="component" value="Unassembled WGS sequence"/>
</dbReference>
<keyword evidence="4" id="KW-0378">Hydrolase</keyword>
<evidence type="ECO:0000256" key="3">
    <source>
        <dbReference type="ARBA" id="ARBA00022729"/>
    </source>
</evidence>
<dbReference type="InterPro" id="IPR008979">
    <property type="entry name" value="Galactose-bd-like_sf"/>
</dbReference>
<keyword evidence="5" id="KW-0326">Glycosidase</keyword>
<evidence type="ECO:0000256" key="2">
    <source>
        <dbReference type="ARBA" id="ARBA00012662"/>
    </source>
</evidence>
<protein>
    <recommendedName>
        <fullName evidence="2">alpha-L-fucosidase</fullName>
        <ecNumber evidence="2">3.2.1.51</ecNumber>
    </recommendedName>
</protein>
<comment type="caution">
    <text evidence="8">The sequence shown here is derived from an EMBL/GenBank/DDBJ whole genome shotgun (WGS) entry which is preliminary data.</text>
</comment>
<dbReference type="Gene3D" id="3.20.20.80">
    <property type="entry name" value="Glycosidases"/>
    <property type="match status" value="1"/>
</dbReference>
<dbReference type="SMART" id="SM00812">
    <property type="entry name" value="Alpha_L_fucos"/>
    <property type="match status" value="1"/>
</dbReference>
<dbReference type="PANTHER" id="PTHR10030:SF37">
    <property type="entry name" value="ALPHA-L-FUCOSIDASE-RELATED"/>
    <property type="match status" value="1"/>
</dbReference>
<evidence type="ECO:0000259" key="7">
    <source>
        <dbReference type="Pfam" id="PF01120"/>
    </source>
</evidence>
<keyword evidence="3" id="KW-0732">Signal</keyword>
<organism evidence="8 9">
    <name type="scientific">Paenibacillus gyeongsangnamensis</name>
    <dbReference type="NCBI Taxonomy" id="3388067"/>
    <lineage>
        <taxon>Bacteria</taxon>
        <taxon>Bacillati</taxon>
        <taxon>Bacillota</taxon>
        <taxon>Bacilli</taxon>
        <taxon>Bacillales</taxon>
        <taxon>Paenibacillaceae</taxon>
        <taxon>Paenibacillus</taxon>
    </lineage>
</organism>
<dbReference type="Gene3D" id="2.60.120.260">
    <property type="entry name" value="Galactose-binding domain-like"/>
    <property type="match status" value="1"/>
</dbReference>
<proteinExistence type="inferred from homology"/>
<name>A0ABT4Q266_9BACL</name>
<evidence type="ECO:0000256" key="4">
    <source>
        <dbReference type="ARBA" id="ARBA00022801"/>
    </source>
</evidence>
<dbReference type="EMBL" id="JAQAGZ010000001">
    <property type="protein sequence ID" value="MCZ8510975.1"/>
    <property type="molecule type" value="Genomic_DNA"/>
</dbReference>
<comment type="similarity">
    <text evidence="1">Belongs to the glycosyl hydrolase 29 family.</text>
</comment>
<reference evidence="8 9" key="1">
    <citation type="submission" date="2022-12" db="EMBL/GenBank/DDBJ databases">
        <title>Draft genome sequence of Paenibacillus sp. dW9.</title>
        <authorList>
            <person name="Choi E.-W."/>
            <person name="Kim D.-U."/>
        </authorList>
    </citation>
    <scope>NUCLEOTIDE SEQUENCE [LARGE SCALE GENOMIC DNA]</scope>
    <source>
        <strain evidence="9">dW9</strain>
    </source>
</reference>
<feature type="domain" description="Glycoside hydrolase family 29 N-terminal" evidence="7">
    <location>
        <begin position="40"/>
        <end position="340"/>
    </location>
</feature>
<feature type="domain" description="F5/8 type C" evidence="6">
    <location>
        <begin position="354"/>
        <end position="460"/>
    </location>
</feature>
<evidence type="ECO:0000256" key="5">
    <source>
        <dbReference type="ARBA" id="ARBA00023295"/>
    </source>
</evidence>
<dbReference type="PANTHER" id="PTHR10030">
    <property type="entry name" value="ALPHA-L-FUCOSIDASE"/>
    <property type="match status" value="1"/>
</dbReference>
<dbReference type="EC" id="3.2.1.51" evidence="2"/>
<gene>
    <name evidence="8" type="ORF">O9H85_00695</name>
</gene>
<keyword evidence="9" id="KW-1185">Reference proteome</keyword>
<dbReference type="InterPro" id="IPR017853">
    <property type="entry name" value="GH"/>
</dbReference>
<dbReference type="InterPro" id="IPR057739">
    <property type="entry name" value="Glyco_hydro_29_N"/>
</dbReference>
<dbReference type="SUPFAM" id="SSF51445">
    <property type="entry name" value="(Trans)glycosidases"/>
    <property type="match status" value="1"/>
</dbReference>
<dbReference type="Pfam" id="PF00754">
    <property type="entry name" value="F5_F8_type_C"/>
    <property type="match status" value="1"/>
</dbReference>
<sequence length="478" mass="54240">MAVKIEEAVRVTPSARQLSWQQLEFYGFIHFGINTFTGRQWGFGNEDPALFNPTEFDASQWVNVCRSAGMTGIILTCKHHDGFCLWPSSYTNHSVKSSPWKNGQGDMVREVADACRAQGLKFGVYLSPWDRHEPSYGDSPAYNAYFQNQLRELLTNYGEIFCVWFDGACGEGKNGKRQQYDWDAYYSLIRELQPNAVISICGPDVRWCGNEAGHMRVSEWSVVPAVMKDNEKIQANSQKVDDDAFSKRIDTREEDLGSREVLARVDEVVWYPSEVDTSIRPKWFYDAADDDQVKTVDQLIELYEKIVGGNACFLLNLPPDRRGLIHENDAWNMAELGQKLRSTYGTNLAAGASVRASQSGTGDGDASCVLDGRSVTFWSPSEKFEPAILEFDLGSVTLFDRIVLQEYIRSGQRIERFQLECKERDKEVWKPLYDGTVIGYKKICRLHATGARYIRLRIAESRLNPMISGFGVYCSQRS</sequence>
<accession>A0ABT4Q266</accession>
<evidence type="ECO:0000259" key="6">
    <source>
        <dbReference type="Pfam" id="PF00754"/>
    </source>
</evidence>
<dbReference type="SUPFAM" id="SSF49785">
    <property type="entry name" value="Galactose-binding domain-like"/>
    <property type="match status" value="1"/>
</dbReference>
<evidence type="ECO:0000256" key="1">
    <source>
        <dbReference type="ARBA" id="ARBA00007951"/>
    </source>
</evidence>